<evidence type="ECO:0000256" key="6">
    <source>
        <dbReference type="SAM" id="Phobius"/>
    </source>
</evidence>
<reference evidence="7" key="1">
    <citation type="submission" date="2015-07" db="EMBL/GenBank/DDBJ databases">
        <title>MeaNS - Measles Nucleotide Surveillance Program.</title>
        <authorList>
            <person name="Tran T."/>
            <person name="Druce J."/>
        </authorList>
    </citation>
    <scope>NUCLEOTIDE SEQUENCE</scope>
    <source>
        <strain evidence="7">UCB-OBI-ISO-001</strain>
        <tissue evidence="7">Gonad</tissue>
    </source>
</reference>
<dbReference type="PANTHER" id="PTHR24064">
    <property type="entry name" value="SOLUTE CARRIER FAMILY 22 MEMBER"/>
    <property type="match status" value="1"/>
</dbReference>
<evidence type="ECO:0000256" key="2">
    <source>
        <dbReference type="ARBA" id="ARBA00022692"/>
    </source>
</evidence>
<comment type="subcellular location">
    <subcellularLocation>
        <location evidence="1">Membrane</location>
        <topology evidence="1">Multi-pass membrane protein</topology>
    </subcellularLocation>
</comment>
<evidence type="ECO:0000256" key="4">
    <source>
        <dbReference type="ARBA" id="ARBA00023136"/>
    </source>
</evidence>
<organism evidence="7">
    <name type="scientific">Octopus bimaculoides</name>
    <name type="common">California two-spotted octopus</name>
    <dbReference type="NCBI Taxonomy" id="37653"/>
    <lineage>
        <taxon>Eukaryota</taxon>
        <taxon>Metazoa</taxon>
        <taxon>Spiralia</taxon>
        <taxon>Lophotrochozoa</taxon>
        <taxon>Mollusca</taxon>
        <taxon>Cephalopoda</taxon>
        <taxon>Coleoidea</taxon>
        <taxon>Octopodiformes</taxon>
        <taxon>Octopoda</taxon>
        <taxon>Incirrata</taxon>
        <taxon>Octopodidae</taxon>
        <taxon>Octopus</taxon>
    </lineage>
</organism>
<feature type="transmembrane region" description="Helical" evidence="6">
    <location>
        <begin position="65"/>
        <end position="84"/>
    </location>
</feature>
<proteinExistence type="predicted"/>
<keyword evidence="4 6" id="KW-0472">Membrane</keyword>
<keyword evidence="2 6" id="KW-0812">Transmembrane</keyword>
<dbReference type="SUPFAM" id="SSF103473">
    <property type="entry name" value="MFS general substrate transporter"/>
    <property type="match status" value="1"/>
</dbReference>
<name>A0A0L8HZM7_OCTBM</name>
<feature type="transmembrane region" description="Helical" evidence="6">
    <location>
        <begin position="90"/>
        <end position="112"/>
    </location>
</feature>
<evidence type="ECO:0000256" key="5">
    <source>
        <dbReference type="SAM" id="MobiDB-lite"/>
    </source>
</evidence>
<dbReference type="InterPro" id="IPR036259">
    <property type="entry name" value="MFS_trans_sf"/>
</dbReference>
<sequence>MALFQCLSGASLLCAVLVNNFGEGSKILSIINTVCSMMGMFGISASYCVIWLYTPEVYPTNLRNIGLGFLTLCGSIGSMISPFSRILMLYVPWLPGTIFAVGSLASVCLLIFMPETQHLQMPTTMNDVRNQLKSQKRKKKTRSNEENHQNASLTKA</sequence>
<feature type="region of interest" description="Disordered" evidence="5">
    <location>
        <begin position="131"/>
        <end position="156"/>
    </location>
</feature>
<evidence type="ECO:0008006" key="8">
    <source>
        <dbReference type="Google" id="ProtNLM"/>
    </source>
</evidence>
<keyword evidence="3 6" id="KW-1133">Transmembrane helix</keyword>
<evidence type="ECO:0000313" key="7">
    <source>
        <dbReference type="EMBL" id="KOF94718.1"/>
    </source>
</evidence>
<gene>
    <name evidence="7" type="ORF">OCBIM_22000763mg</name>
</gene>
<accession>A0A0L8HZM7</accession>
<dbReference type="Gene3D" id="1.20.1250.20">
    <property type="entry name" value="MFS general substrate transporter like domains"/>
    <property type="match status" value="1"/>
</dbReference>
<evidence type="ECO:0000256" key="1">
    <source>
        <dbReference type="ARBA" id="ARBA00004141"/>
    </source>
</evidence>
<dbReference type="EMBL" id="KQ416879">
    <property type="protein sequence ID" value="KOF94718.1"/>
    <property type="molecule type" value="Genomic_DNA"/>
</dbReference>
<feature type="transmembrane region" description="Helical" evidence="6">
    <location>
        <begin position="30"/>
        <end position="53"/>
    </location>
</feature>
<dbReference type="OrthoDB" id="6100430at2759"/>
<protein>
    <recommendedName>
        <fullName evidence="8">Major facilitator superfamily (MFS) profile domain-containing protein</fullName>
    </recommendedName>
</protein>
<dbReference type="AlphaFoldDB" id="A0A0L8HZM7"/>
<evidence type="ECO:0000256" key="3">
    <source>
        <dbReference type="ARBA" id="ARBA00022989"/>
    </source>
</evidence>
<dbReference type="GO" id="GO:0016020">
    <property type="term" value="C:membrane"/>
    <property type="evidence" value="ECO:0007669"/>
    <property type="project" value="UniProtKB-SubCell"/>
</dbReference>